<comment type="similarity">
    <text evidence="1 6">Belongs to the peptidase S10 family.</text>
</comment>
<evidence type="ECO:0000313" key="8">
    <source>
        <dbReference type="Proteomes" id="UP000076842"/>
    </source>
</evidence>
<organism evidence="7 8">
    <name type="scientific">Calocera cornea HHB12733</name>
    <dbReference type="NCBI Taxonomy" id="1353952"/>
    <lineage>
        <taxon>Eukaryota</taxon>
        <taxon>Fungi</taxon>
        <taxon>Dikarya</taxon>
        <taxon>Basidiomycota</taxon>
        <taxon>Agaricomycotina</taxon>
        <taxon>Dacrymycetes</taxon>
        <taxon>Dacrymycetales</taxon>
        <taxon>Dacrymycetaceae</taxon>
        <taxon>Calocera</taxon>
    </lineage>
</organism>
<dbReference type="InterPro" id="IPR018202">
    <property type="entry name" value="Ser_caboxypep_ser_AS"/>
</dbReference>
<dbReference type="AlphaFoldDB" id="A0A165HIA2"/>
<dbReference type="PANTHER" id="PTHR11802">
    <property type="entry name" value="SERINE PROTEASE FAMILY S10 SERINE CARBOXYPEPTIDASE"/>
    <property type="match status" value="1"/>
</dbReference>
<keyword evidence="2 6" id="KW-0121">Carboxypeptidase</keyword>
<keyword evidence="5" id="KW-0325">Glycoprotein</keyword>
<evidence type="ECO:0000256" key="4">
    <source>
        <dbReference type="ARBA" id="ARBA00022801"/>
    </source>
</evidence>
<dbReference type="OrthoDB" id="443318at2759"/>
<keyword evidence="8" id="KW-1185">Reference proteome</keyword>
<dbReference type="Gene3D" id="1.10.287.410">
    <property type="match status" value="1"/>
</dbReference>
<dbReference type="PANTHER" id="PTHR11802:SF64">
    <property type="entry name" value="CARBOXYPEPTIDASE"/>
    <property type="match status" value="1"/>
</dbReference>
<evidence type="ECO:0000256" key="6">
    <source>
        <dbReference type="RuleBase" id="RU361156"/>
    </source>
</evidence>
<reference evidence="7 8" key="1">
    <citation type="journal article" date="2016" name="Mol. Biol. Evol.">
        <title>Comparative Genomics of Early-Diverging Mushroom-Forming Fungi Provides Insights into the Origins of Lignocellulose Decay Capabilities.</title>
        <authorList>
            <person name="Nagy L.G."/>
            <person name="Riley R."/>
            <person name="Tritt A."/>
            <person name="Adam C."/>
            <person name="Daum C."/>
            <person name="Floudas D."/>
            <person name="Sun H."/>
            <person name="Yadav J.S."/>
            <person name="Pangilinan J."/>
            <person name="Larsson K.H."/>
            <person name="Matsuura K."/>
            <person name="Barry K."/>
            <person name="Labutti K."/>
            <person name="Kuo R."/>
            <person name="Ohm R.A."/>
            <person name="Bhattacharya S.S."/>
            <person name="Shirouzu T."/>
            <person name="Yoshinaga Y."/>
            <person name="Martin F.M."/>
            <person name="Grigoriev I.V."/>
            <person name="Hibbett D.S."/>
        </authorList>
    </citation>
    <scope>NUCLEOTIDE SEQUENCE [LARGE SCALE GENOMIC DNA]</scope>
    <source>
        <strain evidence="7 8">HHB12733</strain>
    </source>
</reference>
<dbReference type="SUPFAM" id="SSF53474">
    <property type="entry name" value="alpha/beta-Hydrolases"/>
    <property type="match status" value="1"/>
</dbReference>
<evidence type="ECO:0000313" key="7">
    <source>
        <dbReference type="EMBL" id="KZT59336.1"/>
    </source>
</evidence>
<accession>A0A165HIA2</accession>
<dbReference type="GO" id="GO:0006508">
    <property type="term" value="P:proteolysis"/>
    <property type="evidence" value="ECO:0007669"/>
    <property type="project" value="UniProtKB-KW"/>
</dbReference>
<feature type="signal peptide" evidence="6">
    <location>
        <begin position="1"/>
        <end position="18"/>
    </location>
</feature>
<dbReference type="Pfam" id="PF00450">
    <property type="entry name" value="Peptidase_S10"/>
    <property type="match status" value="1"/>
</dbReference>
<protein>
    <recommendedName>
        <fullName evidence="6">Carboxypeptidase</fullName>
        <ecNumber evidence="6">3.4.16.-</ecNumber>
    </recommendedName>
</protein>
<gene>
    <name evidence="7" type="ORF">CALCODRAFT_493674</name>
</gene>
<evidence type="ECO:0000256" key="5">
    <source>
        <dbReference type="ARBA" id="ARBA00023180"/>
    </source>
</evidence>
<dbReference type="EC" id="3.4.16.-" evidence="6"/>
<dbReference type="InterPro" id="IPR029058">
    <property type="entry name" value="AB_hydrolase_fold"/>
</dbReference>
<dbReference type="Gene3D" id="3.40.50.1820">
    <property type="entry name" value="alpha/beta hydrolase"/>
    <property type="match status" value="1"/>
</dbReference>
<dbReference type="InParanoid" id="A0A165HIA2"/>
<dbReference type="EMBL" id="KV423941">
    <property type="protein sequence ID" value="KZT59336.1"/>
    <property type="molecule type" value="Genomic_DNA"/>
</dbReference>
<dbReference type="PRINTS" id="PR00724">
    <property type="entry name" value="CRBOXYPTASEC"/>
</dbReference>
<feature type="chain" id="PRO_5007748413" description="Carboxypeptidase" evidence="6">
    <location>
        <begin position="19"/>
        <end position="498"/>
    </location>
</feature>
<evidence type="ECO:0000256" key="1">
    <source>
        <dbReference type="ARBA" id="ARBA00009431"/>
    </source>
</evidence>
<keyword evidence="3 6" id="KW-0645">Protease</keyword>
<dbReference type="Proteomes" id="UP000076842">
    <property type="component" value="Unassembled WGS sequence"/>
</dbReference>
<sequence>MQLLAPLVALLPALGALASQFPRINNVIGDVRDELLTRPLYTFAPPSTEYASGSSPLRYVENSGVCETTPGVYQASGYADIAYNQSLFFWFFAARNDPYNAPLSIWMNGGPGSSSMLGLFQELGPCRVTTDGLNYTLNPYGWNEYSNMLFIDQPTTVGFSYGTANVGTAAEAAEGVWTLLQMFLSDPKFAHLQRNQFAVWTESYGGHYGPAVAYHILQQNAMIEAGMLSGIKLNFQTLGIGNGLTNPLVQYPQYLAYALSNAYTVPLVNASISNNASIRLSEPGGCLDQISACYDSSLLTGSPNYTACAAAQQYCNRYVLSPLVGDYNDYDVRVVNPDPYPPDLTTLLRSPALTSRIGVPSFVNWSETSYAVYDNFAATGDWMTNSAPYLEAVINAGIRTTLYDGDADYICNYKGFEAVAANLNTKFSSIYAARNFSDWTVAGSPAGMIKNAGTFSFVQVAGAGHEVPAYGNGPLAEGQAALVFFTQTMKGLPITSTY</sequence>
<dbReference type="GO" id="GO:0000324">
    <property type="term" value="C:fungal-type vacuole"/>
    <property type="evidence" value="ECO:0007669"/>
    <property type="project" value="TreeGrafter"/>
</dbReference>
<keyword evidence="4 6" id="KW-0378">Hydrolase</keyword>
<keyword evidence="6" id="KW-0732">Signal</keyword>
<name>A0A165HIA2_9BASI</name>
<evidence type="ECO:0000256" key="3">
    <source>
        <dbReference type="ARBA" id="ARBA00022670"/>
    </source>
</evidence>
<evidence type="ECO:0000256" key="2">
    <source>
        <dbReference type="ARBA" id="ARBA00022645"/>
    </source>
</evidence>
<dbReference type="PROSITE" id="PS00131">
    <property type="entry name" value="CARBOXYPEPT_SER_SER"/>
    <property type="match status" value="1"/>
</dbReference>
<proteinExistence type="inferred from homology"/>
<dbReference type="GO" id="GO:0004185">
    <property type="term" value="F:serine-type carboxypeptidase activity"/>
    <property type="evidence" value="ECO:0007669"/>
    <property type="project" value="UniProtKB-UniRule"/>
</dbReference>
<dbReference type="InterPro" id="IPR001563">
    <property type="entry name" value="Peptidase_S10"/>
</dbReference>